<organism evidence="7 8">
    <name type="scientific">Ditylenchus dipsaci</name>
    <dbReference type="NCBI Taxonomy" id="166011"/>
    <lineage>
        <taxon>Eukaryota</taxon>
        <taxon>Metazoa</taxon>
        <taxon>Ecdysozoa</taxon>
        <taxon>Nematoda</taxon>
        <taxon>Chromadorea</taxon>
        <taxon>Rhabditida</taxon>
        <taxon>Tylenchina</taxon>
        <taxon>Tylenchomorpha</taxon>
        <taxon>Sphaerularioidea</taxon>
        <taxon>Anguinidae</taxon>
        <taxon>Anguininae</taxon>
        <taxon>Ditylenchus</taxon>
    </lineage>
</organism>
<keyword evidence="3" id="KW-0274">FAD</keyword>
<keyword evidence="4" id="KW-0560">Oxidoreductase</keyword>
<evidence type="ECO:0000259" key="6">
    <source>
        <dbReference type="Pfam" id="PF23143"/>
    </source>
</evidence>
<evidence type="ECO:0000256" key="3">
    <source>
        <dbReference type="ARBA" id="ARBA00022827"/>
    </source>
</evidence>
<dbReference type="AlphaFoldDB" id="A0A915EKN5"/>
<dbReference type="GO" id="GO:0005737">
    <property type="term" value="C:cytoplasm"/>
    <property type="evidence" value="ECO:0007669"/>
    <property type="project" value="TreeGrafter"/>
</dbReference>
<protein>
    <recommendedName>
        <fullName evidence="6">P5A-ATPase transmembrane helical hairpin domain-containing protein</fullName>
    </recommendedName>
</protein>
<keyword evidence="5" id="KW-0812">Transmembrane</keyword>
<feature type="domain" description="P5A-ATPase transmembrane helical hairpin" evidence="6">
    <location>
        <begin position="129"/>
        <end position="198"/>
    </location>
</feature>
<name>A0A915EKN5_9BILA</name>
<keyword evidence="2" id="KW-0285">Flavoprotein</keyword>
<reference evidence="8" key="1">
    <citation type="submission" date="2022-11" db="UniProtKB">
        <authorList>
            <consortium name="WormBaseParasite"/>
        </authorList>
    </citation>
    <scope>IDENTIFICATION</scope>
</reference>
<dbReference type="GO" id="GO:0003884">
    <property type="term" value="F:D-amino-acid oxidase activity"/>
    <property type="evidence" value="ECO:0007669"/>
    <property type="project" value="InterPro"/>
</dbReference>
<dbReference type="GO" id="GO:0019478">
    <property type="term" value="P:D-amino acid catabolic process"/>
    <property type="evidence" value="ECO:0007669"/>
    <property type="project" value="TreeGrafter"/>
</dbReference>
<evidence type="ECO:0000313" key="8">
    <source>
        <dbReference type="WBParaSite" id="jg7319.1"/>
    </source>
</evidence>
<dbReference type="GO" id="GO:0071949">
    <property type="term" value="F:FAD binding"/>
    <property type="evidence" value="ECO:0007669"/>
    <property type="project" value="InterPro"/>
</dbReference>
<feature type="transmembrane region" description="Helical" evidence="5">
    <location>
        <begin position="159"/>
        <end position="186"/>
    </location>
</feature>
<dbReference type="Proteomes" id="UP000887574">
    <property type="component" value="Unplaced"/>
</dbReference>
<feature type="transmembrane region" description="Helical" evidence="5">
    <location>
        <begin position="135"/>
        <end position="153"/>
    </location>
</feature>
<dbReference type="Gene3D" id="3.30.9.10">
    <property type="entry name" value="D-Amino Acid Oxidase, subunit A, domain 2"/>
    <property type="match status" value="1"/>
</dbReference>
<dbReference type="InterPro" id="IPR023209">
    <property type="entry name" value="DAO"/>
</dbReference>
<dbReference type="WBParaSite" id="jg7319.1">
    <property type="protein sequence ID" value="jg7319.1"/>
    <property type="gene ID" value="jg7319"/>
</dbReference>
<evidence type="ECO:0000256" key="1">
    <source>
        <dbReference type="ARBA" id="ARBA00001974"/>
    </source>
</evidence>
<comment type="cofactor">
    <cofactor evidence="1">
        <name>FAD</name>
        <dbReference type="ChEBI" id="CHEBI:57692"/>
    </cofactor>
</comment>
<keyword evidence="5" id="KW-0472">Membrane</keyword>
<proteinExistence type="predicted"/>
<accession>A0A915EKN5</accession>
<keyword evidence="7" id="KW-1185">Reference proteome</keyword>
<dbReference type="InterPro" id="IPR057255">
    <property type="entry name" value="2TM_P5A-ATPase"/>
</dbReference>
<evidence type="ECO:0000313" key="7">
    <source>
        <dbReference type="Proteomes" id="UP000887574"/>
    </source>
</evidence>
<sequence>MSVCCRVDTVILGTKKEAHRSDLEITDEDRKDIWERYLKLHPTFKGAEFVSEWSGIRPARPTVRLEHCVLNSSEPSGNACHVIHNYGHGIPEAGSEQAKPSVAERLVQEIQVTMAIDQLVESIETYHKRHISSHAYATPFLVIYTTWILYWNFGLGTEHYWEIGCIVTGALVMLQVLTMLFCYWFVSVHCWLNCHKVKDPRSASYAKVVPRPNNGWTELAPLNKTKLPNGTTQLWFSFQKALYTFDDDTRRFQALEFDTNRPMKYFQEYKGIEKEEVVLETKLEYGKQVS</sequence>
<dbReference type="PANTHER" id="PTHR11530">
    <property type="entry name" value="D-AMINO ACID OXIDASE"/>
    <property type="match status" value="1"/>
</dbReference>
<dbReference type="PANTHER" id="PTHR11530:SF28">
    <property type="entry name" value="D-ASPARTATE OXIDASE 1"/>
    <property type="match status" value="1"/>
</dbReference>
<dbReference type="Pfam" id="PF23143">
    <property type="entry name" value="2TM_P5A-ATPase"/>
    <property type="match status" value="1"/>
</dbReference>
<dbReference type="SUPFAM" id="SSF54373">
    <property type="entry name" value="FAD-linked reductases, C-terminal domain"/>
    <property type="match status" value="1"/>
</dbReference>
<evidence type="ECO:0000256" key="4">
    <source>
        <dbReference type="ARBA" id="ARBA00023002"/>
    </source>
</evidence>
<keyword evidence="5" id="KW-1133">Transmembrane helix</keyword>
<evidence type="ECO:0000256" key="2">
    <source>
        <dbReference type="ARBA" id="ARBA00022630"/>
    </source>
</evidence>
<evidence type="ECO:0000256" key="5">
    <source>
        <dbReference type="SAM" id="Phobius"/>
    </source>
</evidence>